<dbReference type="AlphaFoldDB" id="A0AAV7RXP7"/>
<gene>
    <name evidence="1" type="ORF">NDU88_009206</name>
</gene>
<protein>
    <submittedName>
        <fullName evidence="1">Uncharacterized protein</fullName>
    </submittedName>
</protein>
<dbReference type="Proteomes" id="UP001066276">
    <property type="component" value="Chromosome 5"/>
</dbReference>
<dbReference type="EMBL" id="JANPWB010000009">
    <property type="protein sequence ID" value="KAJ1156487.1"/>
    <property type="molecule type" value="Genomic_DNA"/>
</dbReference>
<proteinExistence type="predicted"/>
<keyword evidence="2" id="KW-1185">Reference proteome</keyword>
<accession>A0AAV7RXP7</accession>
<name>A0AAV7RXP7_PLEWA</name>
<sequence length="137" mass="15664">METCFLWSRIPINEEIQLDVSRVAHFSGDEDETYIKVSRPRHLCTSFIGSIWPDLNKVVHVNVSRLRTKLFTSIAQNCWYCAARALVVRMPESARGSAGALPLLETDRVYFWLRRGCRTSARAVCRAGEAANRRICF</sequence>
<reference evidence="1" key="1">
    <citation type="journal article" date="2022" name="bioRxiv">
        <title>Sequencing and chromosome-scale assembly of the giantPleurodeles waltlgenome.</title>
        <authorList>
            <person name="Brown T."/>
            <person name="Elewa A."/>
            <person name="Iarovenko S."/>
            <person name="Subramanian E."/>
            <person name="Araus A.J."/>
            <person name="Petzold A."/>
            <person name="Susuki M."/>
            <person name="Suzuki K.-i.T."/>
            <person name="Hayashi T."/>
            <person name="Toyoda A."/>
            <person name="Oliveira C."/>
            <person name="Osipova E."/>
            <person name="Leigh N.D."/>
            <person name="Simon A."/>
            <person name="Yun M.H."/>
        </authorList>
    </citation>
    <scope>NUCLEOTIDE SEQUENCE</scope>
    <source>
        <strain evidence="1">20211129_DDA</strain>
        <tissue evidence="1">Liver</tissue>
    </source>
</reference>
<evidence type="ECO:0000313" key="1">
    <source>
        <dbReference type="EMBL" id="KAJ1156487.1"/>
    </source>
</evidence>
<comment type="caution">
    <text evidence="1">The sequence shown here is derived from an EMBL/GenBank/DDBJ whole genome shotgun (WGS) entry which is preliminary data.</text>
</comment>
<organism evidence="1 2">
    <name type="scientific">Pleurodeles waltl</name>
    <name type="common">Iberian ribbed newt</name>
    <dbReference type="NCBI Taxonomy" id="8319"/>
    <lineage>
        <taxon>Eukaryota</taxon>
        <taxon>Metazoa</taxon>
        <taxon>Chordata</taxon>
        <taxon>Craniata</taxon>
        <taxon>Vertebrata</taxon>
        <taxon>Euteleostomi</taxon>
        <taxon>Amphibia</taxon>
        <taxon>Batrachia</taxon>
        <taxon>Caudata</taxon>
        <taxon>Salamandroidea</taxon>
        <taxon>Salamandridae</taxon>
        <taxon>Pleurodelinae</taxon>
        <taxon>Pleurodeles</taxon>
    </lineage>
</organism>
<evidence type="ECO:0000313" key="2">
    <source>
        <dbReference type="Proteomes" id="UP001066276"/>
    </source>
</evidence>